<protein>
    <submittedName>
        <fullName evidence="1">Uncharacterized protein</fullName>
    </submittedName>
</protein>
<dbReference type="HOGENOM" id="CLU_2293197_0_0_1"/>
<accession>U9SLW9</accession>
<evidence type="ECO:0000313" key="1">
    <source>
        <dbReference type="EMBL" id="ERZ94977.1"/>
    </source>
</evidence>
<proteinExistence type="predicted"/>
<sequence length="101" mass="11497">MFQDIFAVLTLNIFSFKQTKCFKIFLRPLSSGSDPRFLKLNSEKIMFNSSSNPSNIMNQFIITLPSGSSDSSNSSDSSDPSDRSNGFKQIYWDVIVEFMQF</sequence>
<dbReference type="EMBL" id="KI301585">
    <property type="protein sequence ID" value="ERZ94977.1"/>
    <property type="molecule type" value="Genomic_DNA"/>
</dbReference>
<organism evidence="1">
    <name type="scientific">Rhizophagus irregularis (strain DAOM 181602 / DAOM 197198 / MUCL 43194)</name>
    <name type="common">Arbuscular mycorrhizal fungus</name>
    <name type="synonym">Glomus intraradices</name>
    <dbReference type="NCBI Taxonomy" id="747089"/>
    <lineage>
        <taxon>Eukaryota</taxon>
        <taxon>Fungi</taxon>
        <taxon>Fungi incertae sedis</taxon>
        <taxon>Mucoromycota</taxon>
        <taxon>Glomeromycotina</taxon>
        <taxon>Glomeromycetes</taxon>
        <taxon>Glomerales</taxon>
        <taxon>Glomeraceae</taxon>
        <taxon>Rhizophagus</taxon>
    </lineage>
</organism>
<gene>
    <name evidence="1" type="ORF">GLOINDRAFT_14080</name>
</gene>
<name>U9SLW9_RHIID</name>
<reference evidence="1" key="1">
    <citation type="submission" date="2013-07" db="EMBL/GenBank/DDBJ databases">
        <title>The genome of an arbuscular mycorrhizal fungus provides insights into the evolution of the oldest plant symbiosis.</title>
        <authorList>
            <consortium name="DOE Joint Genome Institute"/>
            <person name="Tisserant E."/>
            <person name="Malbreil M."/>
            <person name="Kuo A."/>
            <person name="Kohler A."/>
            <person name="Symeonidi A."/>
            <person name="Balestrini R."/>
            <person name="Charron P."/>
            <person name="Duensing N."/>
            <person name="Frei-dit-Frey N."/>
            <person name="Gianinazzi-Pearson V."/>
            <person name="Gilbert B."/>
            <person name="Handa Y."/>
            <person name="Hijri M."/>
            <person name="Kaul R."/>
            <person name="Kawaguchi M."/>
            <person name="Krajinski F."/>
            <person name="Lammers P."/>
            <person name="Lapierre D."/>
            <person name="Masclaux F.G."/>
            <person name="Murat C."/>
            <person name="Morin E."/>
            <person name="Ndikumana S."/>
            <person name="Pagni M."/>
            <person name="Petitpierre D."/>
            <person name="Requena N."/>
            <person name="Rosikiewicz P."/>
            <person name="Riley R."/>
            <person name="Saito K."/>
            <person name="San Clemente H."/>
            <person name="Shapiro H."/>
            <person name="van Tuinen D."/>
            <person name="Becard G."/>
            <person name="Bonfante P."/>
            <person name="Paszkowski U."/>
            <person name="Shachar-Hill Y."/>
            <person name="Young J.P."/>
            <person name="Sanders I.R."/>
            <person name="Henrissat B."/>
            <person name="Rensing S.A."/>
            <person name="Grigoriev I.V."/>
            <person name="Corradi N."/>
            <person name="Roux C."/>
            <person name="Martin F."/>
        </authorList>
    </citation>
    <scope>NUCLEOTIDE SEQUENCE</scope>
    <source>
        <strain evidence="1">DAOM 197198</strain>
    </source>
</reference>
<dbReference type="AlphaFoldDB" id="U9SLW9"/>